<comment type="caution">
    <text evidence="1">The sequence shown here is derived from an EMBL/GenBank/DDBJ whole genome shotgun (WGS) entry which is preliminary data.</text>
</comment>
<sequence>MPSIILHIVLRHEVVHHRSASFRSSTSNPATEFNYLVEVVQNSLITYLDGYALDGNNVSWLVLRAVLTSKI</sequence>
<evidence type="ECO:0000313" key="1">
    <source>
        <dbReference type="EMBL" id="KAF5871681.1"/>
    </source>
</evidence>
<proteinExistence type="predicted"/>
<evidence type="ECO:0000313" key="2">
    <source>
        <dbReference type="Proteomes" id="UP000531561"/>
    </source>
</evidence>
<protein>
    <submittedName>
        <fullName evidence="1">Uncharacterized protein</fullName>
    </submittedName>
</protein>
<reference evidence="1 2" key="1">
    <citation type="journal article" date="2020" name="Phytopathology">
        <title>A high-quality genome resource of Botrytis fragariae, a new and rapidly spreading fungal pathogen causing strawberry gray mold in the U.S.A.</title>
        <authorList>
            <person name="Wu Y."/>
            <person name="Saski C.A."/>
            <person name="Schnabel G."/>
            <person name="Xiao S."/>
            <person name="Hu M."/>
        </authorList>
    </citation>
    <scope>NUCLEOTIDE SEQUENCE [LARGE SCALE GENOMIC DNA]</scope>
    <source>
        <strain evidence="1 2">BVB16</strain>
    </source>
</reference>
<dbReference type="GeneID" id="59262754"/>
<dbReference type="RefSeq" id="XP_037190628.1">
    <property type="nucleotide sequence ID" value="XM_037339062.1"/>
</dbReference>
<gene>
    <name evidence="1" type="ORF">Bfra_008705</name>
</gene>
<dbReference type="AlphaFoldDB" id="A0A8H6EGV9"/>
<dbReference type="OrthoDB" id="10519588at2759"/>
<organism evidence="1 2">
    <name type="scientific">Botrytis fragariae</name>
    <dbReference type="NCBI Taxonomy" id="1964551"/>
    <lineage>
        <taxon>Eukaryota</taxon>
        <taxon>Fungi</taxon>
        <taxon>Dikarya</taxon>
        <taxon>Ascomycota</taxon>
        <taxon>Pezizomycotina</taxon>
        <taxon>Leotiomycetes</taxon>
        <taxon>Helotiales</taxon>
        <taxon>Sclerotiniaceae</taxon>
        <taxon>Botrytis</taxon>
    </lineage>
</organism>
<accession>A0A8H6EGV9</accession>
<dbReference type="EMBL" id="JABFCT010000011">
    <property type="protein sequence ID" value="KAF5871681.1"/>
    <property type="molecule type" value="Genomic_DNA"/>
</dbReference>
<name>A0A8H6EGV9_9HELO</name>
<dbReference type="Proteomes" id="UP000531561">
    <property type="component" value="Unassembled WGS sequence"/>
</dbReference>
<keyword evidence="2" id="KW-1185">Reference proteome</keyword>